<dbReference type="AlphaFoldDB" id="A0A433SCC4"/>
<dbReference type="PANTHER" id="PTHR22777">
    <property type="entry name" value="HEMOLYSIN-RELATED"/>
    <property type="match status" value="1"/>
</dbReference>
<gene>
    <name evidence="12" type="primary">corC_2</name>
    <name evidence="12" type="ORF">CUZ56_02118</name>
</gene>
<keyword evidence="6" id="KW-0170">Cobalt</keyword>
<evidence type="ECO:0000256" key="1">
    <source>
        <dbReference type="ARBA" id="ARBA00006337"/>
    </source>
</evidence>
<accession>A0A433SCC4</accession>
<dbReference type="SMART" id="SM01091">
    <property type="entry name" value="CorC_HlyC"/>
    <property type="match status" value="1"/>
</dbReference>
<evidence type="ECO:0000313" key="12">
    <source>
        <dbReference type="EMBL" id="RUS66392.1"/>
    </source>
</evidence>
<feature type="domain" description="CBS" evidence="11">
    <location>
        <begin position="154"/>
        <end position="211"/>
    </location>
</feature>
<keyword evidence="13" id="KW-1185">Reference proteome</keyword>
<keyword evidence="2" id="KW-0813">Transport</keyword>
<dbReference type="InterPro" id="IPR000644">
    <property type="entry name" value="CBS_dom"/>
</dbReference>
<dbReference type="InterPro" id="IPR036318">
    <property type="entry name" value="FAD-bd_PCMH-like_sf"/>
</dbReference>
<dbReference type="PROSITE" id="PS51371">
    <property type="entry name" value="CBS"/>
    <property type="match status" value="2"/>
</dbReference>
<dbReference type="OrthoDB" id="9798188at2"/>
<evidence type="ECO:0000256" key="2">
    <source>
        <dbReference type="ARBA" id="ARBA00022448"/>
    </source>
</evidence>
<feature type="compositionally biased region" description="Basic and acidic residues" evidence="10">
    <location>
        <begin position="11"/>
        <end position="26"/>
    </location>
</feature>
<evidence type="ECO:0000256" key="10">
    <source>
        <dbReference type="SAM" id="MobiDB-lite"/>
    </source>
</evidence>
<dbReference type="Pfam" id="PF00571">
    <property type="entry name" value="CBS"/>
    <property type="match status" value="2"/>
</dbReference>
<dbReference type="SUPFAM" id="SSF56176">
    <property type="entry name" value="FAD-binding/transporter-associated domain-like"/>
    <property type="match status" value="1"/>
</dbReference>
<proteinExistence type="inferred from homology"/>
<organism evidence="12 13">
    <name type="scientific">Saezia sanguinis</name>
    <dbReference type="NCBI Taxonomy" id="1965230"/>
    <lineage>
        <taxon>Bacteria</taxon>
        <taxon>Pseudomonadati</taxon>
        <taxon>Pseudomonadota</taxon>
        <taxon>Betaproteobacteria</taxon>
        <taxon>Burkholderiales</taxon>
        <taxon>Saeziaceae</taxon>
        <taxon>Saezia</taxon>
    </lineage>
</organism>
<evidence type="ECO:0000313" key="13">
    <source>
        <dbReference type="Proteomes" id="UP000286947"/>
    </source>
</evidence>
<dbReference type="Proteomes" id="UP000286947">
    <property type="component" value="Unassembled WGS sequence"/>
</dbReference>
<evidence type="ECO:0000256" key="5">
    <source>
        <dbReference type="ARBA" id="ARBA00023122"/>
    </source>
</evidence>
<keyword evidence="3" id="KW-0677">Repeat</keyword>
<evidence type="ECO:0000256" key="9">
    <source>
        <dbReference type="PROSITE-ProRule" id="PRU00703"/>
    </source>
</evidence>
<name>A0A433SCC4_9BURK</name>
<dbReference type="InterPro" id="IPR054115">
    <property type="entry name" value="CorC_N"/>
</dbReference>
<dbReference type="GO" id="GO:0050660">
    <property type="term" value="F:flavin adenine dinucleotide binding"/>
    <property type="evidence" value="ECO:0007669"/>
    <property type="project" value="InterPro"/>
</dbReference>
<dbReference type="SMART" id="SM00116">
    <property type="entry name" value="CBS"/>
    <property type="match status" value="2"/>
</dbReference>
<dbReference type="EMBL" id="PQSP01000005">
    <property type="protein sequence ID" value="RUS66392.1"/>
    <property type="molecule type" value="Genomic_DNA"/>
</dbReference>
<dbReference type="PANTHER" id="PTHR22777:SF27">
    <property type="entry name" value="MAGNESIUM AND COBALT EFFLUX PROTEIN CORC"/>
    <property type="match status" value="1"/>
</dbReference>
<evidence type="ECO:0000256" key="7">
    <source>
        <dbReference type="ARBA" id="ARBA00037273"/>
    </source>
</evidence>
<dbReference type="InterPro" id="IPR046342">
    <property type="entry name" value="CBS_dom_sf"/>
</dbReference>
<dbReference type="FunFam" id="3.10.580.10:FF:000002">
    <property type="entry name" value="Magnesium/cobalt efflux protein CorC"/>
    <property type="match status" value="1"/>
</dbReference>
<dbReference type="Gene3D" id="3.10.580.10">
    <property type="entry name" value="CBS-domain"/>
    <property type="match status" value="1"/>
</dbReference>
<comment type="caution">
    <text evidence="12">The sequence shown here is derived from an EMBL/GenBank/DDBJ whole genome shotgun (WGS) entry which is preliminary data.</text>
</comment>
<dbReference type="CDD" id="cd04590">
    <property type="entry name" value="CBS_pair_CorC_HlyC_assoc"/>
    <property type="match status" value="1"/>
</dbReference>
<comment type="function">
    <text evidence="7">Plays a role in the transport of magnesium and cobalt ions.</text>
</comment>
<evidence type="ECO:0000256" key="3">
    <source>
        <dbReference type="ARBA" id="ARBA00022737"/>
    </source>
</evidence>
<dbReference type="InterPro" id="IPR044751">
    <property type="entry name" value="Ion_transp-like_CBS"/>
</dbReference>
<feature type="domain" description="CBS" evidence="11">
    <location>
        <begin position="84"/>
        <end position="151"/>
    </location>
</feature>
<comment type="similarity">
    <text evidence="1">Belongs to the UPF0053 family.</text>
</comment>
<dbReference type="Pfam" id="PF21917">
    <property type="entry name" value="NMB0537_N"/>
    <property type="match status" value="1"/>
</dbReference>
<dbReference type="InterPro" id="IPR016169">
    <property type="entry name" value="FAD-bd_PCMH_sub2"/>
</dbReference>
<feature type="region of interest" description="Disordered" evidence="10">
    <location>
        <begin position="1"/>
        <end position="26"/>
    </location>
</feature>
<dbReference type="InterPro" id="IPR005170">
    <property type="entry name" value="Transptr-assoc_dom"/>
</dbReference>
<dbReference type="GO" id="GO:0005886">
    <property type="term" value="C:plasma membrane"/>
    <property type="evidence" value="ECO:0007669"/>
    <property type="project" value="TreeGrafter"/>
</dbReference>
<evidence type="ECO:0000256" key="6">
    <source>
        <dbReference type="ARBA" id="ARBA00023285"/>
    </source>
</evidence>
<reference evidence="12 13" key="1">
    <citation type="submission" date="2018-01" db="EMBL/GenBank/DDBJ databases">
        <title>Saezia sanguinis gen. nov., sp. nov., in the order Burkholderiales isolated from human blood.</title>
        <authorList>
            <person name="Medina-Pascual M.J."/>
            <person name="Valdezate S."/>
            <person name="Monzon S."/>
            <person name="Cuesta I."/>
            <person name="Carrasco G."/>
            <person name="Villalon P."/>
            <person name="Saez-Nieto J.A."/>
        </authorList>
    </citation>
    <scope>NUCLEOTIDE SEQUENCE [LARGE SCALE GENOMIC DNA]</scope>
    <source>
        <strain evidence="12 13">CNM695-12</strain>
    </source>
</reference>
<evidence type="ECO:0000256" key="4">
    <source>
        <dbReference type="ARBA" id="ARBA00022842"/>
    </source>
</evidence>
<dbReference type="RefSeq" id="WP_126980296.1">
    <property type="nucleotide sequence ID" value="NZ_PQSP01000005.1"/>
</dbReference>
<sequence length="311" mass="34828">MSDPQPSRPRGQNDRNPRAENESSENKRGLFGRIADFISHAPENRDELREVIVEANKDGIIDDETLVMIDGAVRLADMTAADVMVPSSRMEMLDINTPVDVLINAIIESGHSRFPVFDCNSEDDDENRQNIIGVLLAKDLLKLSRAPEINLRMLLRSPFFVPESRSLNQMLSDFRTHHQHMAMVVDEFGRVSGVLTIEDVLEEIVGEIEDEFYVPDDEGDIYTLTDGSFRVAGDTSLERINEAFNQHFASDDVETIGGYISHELSHVPRRGETCVFGGLQFTVLHTRSGVVRWFRVSPIDPASSAEAIESV</sequence>
<evidence type="ECO:0000259" key="11">
    <source>
        <dbReference type="PROSITE" id="PS51371"/>
    </source>
</evidence>
<dbReference type="Gene3D" id="3.30.465.10">
    <property type="match status" value="1"/>
</dbReference>
<evidence type="ECO:0000256" key="8">
    <source>
        <dbReference type="ARBA" id="ARBA00040729"/>
    </source>
</evidence>
<dbReference type="Pfam" id="PF03471">
    <property type="entry name" value="CorC_HlyC"/>
    <property type="match status" value="1"/>
</dbReference>
<keyword evidence="5 9" id="KW-0129">CBS domain</keyword>
<keyword evidence="4" id="KW-0460">Magnesium</keyword>
<protein>
    <recommendedName>
        <fullName evidence="8">Magnesium and cobalt efflux protein CorC</fullName>
    </recommendedName>
</protein>
<dbReference type="SUPFAM" id="SSF54631">
    <property type="entry name" value="CBS-domain pair"/>
    <property type="match status" value="1"/>
</dbReference>